<proteinExistence type="inferred from homology"/>
<dbReference type="InterPro" id="IPR036282">
    <property type="entry name" value="Glutathione-S-Trfase_C_sf"/>
</dbReference>
<dbReference type="SUPFAM" id="SSF47616">
    <property type="entry name" value="GST C-terminal domain-like"/>
    <property type="match status" value="1"/>
</dbReference>
<keyword evidence="5" id="KW-1185">Reference proteome</keyword>
<dbReference type="PROSITE" id="PS50404">
    <property type="entry name" value="GST_NTER"/>
    <property type="match status" value="1"/>
</dbReference>
<evidence type="ECO:0000256" key="1">
    <source>
        <dbReference type="RuleBase" id="RU003494"/>
    </source>
</evidence>
<dbReference type="InterPro" id="IPR040079">
    <property type="entry name" value="Glutathione_S-Trfase"/>
</dbReference>
<reference evidence="4 5" key="1">
    <citation type="submission" date="2023-10" db="EMBL/GenBank/DDBJ databases">
        <authorList>
            <person name="Venkata Ramana C."/>
            <person name="Sasikala C."/>
            <person name="Dhurka M."/>
        </authorList>
    </citation>
    <scope>NUCLEOTIDE SEQUENCE [LARGE SCALE GENOMIC DNA]</scope>
    <source>
        <strain evidence="4 5">KCTC 32151</strain>
    </source>
</reference>
<dbReference type="Pfam" id="PF02798">
    <property type="entry name" value="GST_N"/>
    <property type="match status" value="1"/>
</dbReference>
<feature type="domain" description="GST C-terminal" evidence="3">
    <location>
        <begin position="95"/>
        <end position="228"/>
    </location>
</feature>
<evidence type="ECO:0000313" key="5">
    <source>
        <dbReference type="Proteomes" id="UP001185659"/>
    </source>
</evidence>
<evidence type="ECO:0000259" key="2">
    <source>
        <dbReference type="PROSITE" id="PS50404"/>
    </source>
</evidence>
<name>A0ABU4AJT0_9HYPH</name>
<dbReference type="SFLD" id="SFLDG00358">
    <property type="entry name" value="Main_(cytGST)"/>
    <property type="match status" value="1"/>
</dbReference>
<dbReference type="PANTHER" id="PTHR44051:SF19">
    <property type="entry name" value="DISULFIDE-BOND OXIDOREDUCTASE YFCG"/>
    <property type="match status" value="1"/>
</dbReference>
<accession>A0ABU4AJT0</accession>
<dbReference type="Proteomes" id="UP001185659">
    <property type="component" value="Unassembled WGS sequence"/>
</dbReference>
<dbReference type="RefSeq" id="WP_206545937.1">
    <property type="nucleotide sequence ID" value="NZ_JAEKJX010000001.1"/>
</dbReference>
<evidence type="ECO:0000259" key="3">
    <source>
        <dbReference type="PROSITE" id="PS50405"/>
    </source>
</evidence>
<dbReference type="CDD" id="cd03048">
    <property type="entry name" value="GST_N_Ure2p_like"/>
    <property type="match status" value="1"/>
</dbReference>
<dbReference type="CDD" id="cd10291">
    <property type="entry name" value="GST_C_YfcG_like"/>
    <property type="match status" value="1"/>
</dbReference>
<dbReference type="EMBL" id="JAWLIP010000003">
    <property type="protein sequence ID" value="MDV6226508.1"/>
    <property type="molecule type" value="Genomic_DNA"/>
</dbReference>
<dbReference type="Pfam" id="PF00043">
    <property type="entry name" value="GST_C"/>
    <property type="match status" value="1"/>
</dbReference>
<dbReference type="InterPro" id="IPR010987">
    <property type="entry name" value="Glutathione-S-Trfase_C-like"/>
</dbReference>
<dbReference type="InterPro" id="IPR004045">
    <property type="entry name" value="Glutathione_S-Trfase_N"/>
</dbReference>
<comment type="similarity">
    <text evidence="1">Belongs to the GST superfamily.</text>
</comment>
<comment type="caution">
    <text evidence="4">The sequence shown here is derived from an EMBL/GenBank/DDBJ whole genome shotgun (WGS) entry which is preliminary data.</text>
</comment>
<feature type="domain" description="GST N-terminal" evidence="2">
    <location>
        <begin position="5"/>
        <end position="92"/>
    </location>
</feature>
<organism evidence="4 5">
    <name type="scientific">Nitratireductor aquimarinus</name>
    <dbReference type="NCBI Taxonomy" id="889300"/>
    <lineage>
        <taxon>Bacteria</taxon>
        <taxon>Pseudomonadati</taxon>
        <taxon>Pseudomonadota</taxon>
        <taxon>Alphaproteobacteria</taxon>
        <taxon>Hyphomicrobiales</taxon>
        <taxon>Phyllobacteriaceae</taxon>
        <taxon>Nitratireductor</taxon>
    </lineage>
</organism>
<sequence length="234" mass="26738">MTTQIKPIELHYWPTPNGWKVTIFLEETGLPYAVHYVNIGKGEQFEPSFLKIAPNNRMPAIIDPEGPGGEPISVFESGAILQYLGRKTGKFYPTDERARVEVDQWLFWQMGGLGPMAGQAHHFRKYAPEKVPYGIERYTNEVNRLYGVMDRRLADRAYLAGDEYTIADMACVGWIKPYEQQGQDLNDFPNLKRWFETVMARPAVIRALEVGQTHRSNLAEDKEAQKVLFGQRAS</sequence>
<evidence type="ECO:0000313" key="4">
    <source>
        <dbReference type="EMBL" id="MDV6226508.1"/>
    </source>
</evidence>
<dbReference type="InterPro" id="IPR036249">
    <property type="entry name" value="Thioredoxin-like_sf"/>
</dbReference>
<dbReference type="Gene3D" id="1.20.1050.10">
    <property type="match status" value="1"/>
</dbReference>
<dbReference type="InterPro" id="IPR004046">
    <property type="entry name" value="GST_C"/>
</dbReference>
<dbReference type="SUPFAM" id="SSF52833">
    <property type="entry name" value="Thioredoxin-like"/>
    <property type="match status" value="1"/>
</dbReference>
<gene>
    <name evidence="4" type="ORF">R2G56_09440</name>
</gene>
<dbReference type="SFLD" id="SFLDG01151">
    <property type="entry name" value="Main.2:_Nu-like"/>
    <property type="match status" value="1"/>
</dbReference>
<dbReference type="Gene3D" id="3.40.30.10">
    <property type="entry name" value="Glutaredoxin"/>
    <property type="match status" value="1"/>
</dbReference>
<protein>
    <submittedName>
        <fullName evidence="4">Glutathione binding-like protein</fullName>
    </submittedName>
</protein>
<dbReference type="SFLD" id="SFLDS00019">
    <property type="entry name" value="Glutathione_Transferase_(cytos"/>
    <property type="match status" value="1"/>
</dbReference>
<dbReference type="PANTHER" id="PTHR44051">
    <property type="entry name" value="GLUTATHIONE S-TRANSFERASE-RELATED"/>
    <property type="match status" value="1"/>
</dbReference>
<dbReference type="PROSITE" id="PS50405">
    <property type="entry name" value="GST_CTER"/>
    <property type="match status" value="1"/>
</dbReference>